<evidence type="ECO:0000259" key="1">
    <source>
        <dbReference type="PROSITE" id="PS50004"/>
    </source>
</evidence>
<sequence length="182" mass="19760">MNNKTNSRVLELTIISGESLSRAGNSRIKKNTYVVINPESSSNDHTASFATAMDTENGSCPFWNQKFHVDMPMHASFFTLEVRCKNSSGDHAVGSVRVPVSDFTSWYFPRNYLHFLSYRLKDRDGGRNGVINFSVKVNSPENVVGDGGCTAYSVPAKGWEYGGASMGQGGANGTVIGVPCGY</sequence>
<dbReference type="SUPFAM" id="SSF49562">
    <property type="entry name" value="C2 domain (Calcium/lipid-binding domain, CaLB)"/>
    <property type="match status" value="1"/>
</dbReference>
<feature type="domain" description="C2" evidence="1">
    <location>
        <begin position="1"/>
        <end position="115"/>
    </location>
</feature>
<protein>
    <recommendedName>
        <fullName evidence="1">C2 domain-containing protein</fullName>
    </recommendedName>
</protein>
<dbReference type="GO" id="GO:0006952">
    <property type="term" value="P:defense response"/>
    <property type="evidence" value="ECO:0007669"/>
    <property type="project" value="InterPro"/>
</dbReference>
<dbReference type="Pfam" id="PF00168">
    <property type="entry name" value="C2"/>
    <property type="match status" value="1"/>
</dbReference>
<dbReference type="AlphaFoldDB" id="A0AAP0H0X9"/>
<dbReference type="CDD" id="cd04051">
    <property type="entry name" value="C2_SRC2_like"/>
    <property type="match status" value="1"/>
</dbReference>
<comment type="caution">
    <text evidence="2">The sequence shown here is derived from an EMBL/GenBank/DDBJ whole genome shotgun (WGS) entry which is preliminary data.</text>
</comment>
<dbReference type="PROSITE" id="PS50004">
    <property type="entry name" value="C2"/>
    <property type="match status" value="1"/>
</dbReference>
<dbReference type="PANTHER" id="PTHR32246:SF17">
    <property type="entry name" value="BON1-ASSOCIATED PROTEIN 2"/>
    <property type="match status" value="1"/>
</dbReference>
<keyword evidence="3" id="KW-1185">Reference proteome</keyword>
<gene>
    <name evidence="2" type="ORF">SSX86_012405</name>
</gene>
<name>A0AAP0H0X9_9ASTR</name>
<evidence type="ECO:0000313" key="3">
    <source>
        <dbReference type="Proteomes" id="UP001408789"/>
    </source>
</evidence>
<dbReference type="InterPro" id="IPR035892">
    <property type="entry name" value="C2_domain_sf"/>
</dbReference>
<dbReference type="SMART" id="SM00239">
    <property type="entry name" value="C2"/>
    <property type="match status" value="1"/>
</dbReference>
<reference evidence="2 3" key="1">
    <citation type="submission" date="2024-04" db="EMBL/GenBank/DDBJ databases">
        <title>The reference genome of an endangered Asteraceae, Deinandra increscens subsp. villosa, native to the Central Coast of California.</title>
        <authorList>
            <person name="Guilliams M."/>
            <person name="Hasenstab-Lehman K."/>
            <person name="Meyer R."/>
            <person name="Mcevoy S."/>
        </authorList>
    </citation>
    <scope>NUCLEOTIDE SEQUENCE [LARGE SCALE GENOMIC DNA]</scope>
    <source>
        <tissue evidence="2">Leaf</tissue>
    </source>
</reference>
<dbReference type="EMBL" id="JBCNJP010000014">
    <property type="protein sequence ID" value="KAK9068294.1"/>
    <property type="molecule type" value="Genomic_DNA"/>
</dbReference>
<dbReference type="Gene3D" id="2.60.40.150">
    <property type="entry name" value="C2 domain"/>
    <property type="match status" value="1"/>
</dbReference>
<dbReference type="Proteomes" id="UP001408789">
    <property type="component" value="Unassembled WGS sequence"/>
</dbReference>
<organism evidence="2 3">
    <name type="scientific">Deinandra increscens subsp. villosa</name>
    <dbReference type="NCBI Taxonomy" id="3103831"/>
    <lineage>
        <taxon>Eukaryota</taxon>
        <taxon>Viridiplantae</taxon>
        <taxon>Streptophyta</taxon>
        <taxon>Embryophyta</taxon>
        <taxon>Tracheophyta</taxon>
        <taxon>Spermatophyta</taxon>
        <taxon>Magnoliopsida</taxon>
        <taxon>eudicotyledons</taxon>
        <taxon>Gunneridae</taxon>
        <taxon>Pentapetalae</taxon>
        <taxon>asterids</taxon>
        <taxon>campanulids</taxon>
        <taxon>Asterales</taxon>
        <taxon>Asteraceae</taxon>
        <taxon>Asteroideae</taxon>
        <taxon>Heliantheae alliance</taxon>
        <taxon>Madieae</taxon>
        <taxon>Madiinae</taxon>
        <taxon>Deinandra</taxon>
    </lineage>
</organism>
<proteinExistence type="predicted"/>
<dbReference type="InterPro" id="IPR000008">
    <property type="entry name" value="C2_dom"/>
</dbReference>
<dbReference type="InterPro" id="IPR044750">
    <property type="entry name" value="C2_SRC2/BAP"/>
</dbReference>
<accession>A0AAP0H0X9</accession>
<evidence type="ECO:0000313" key="2">
    <source>
        <dbReference type="EMBL" id="KAK9068294.1"/>
    </source>
</evidence>
<dbReference type="PANTHER" id="PTHR32246">
    <property type="entry name" value="INGRESSION PROTEIN FIC1"/>
    <property type="match status" value="1"/>
</dbReference>